<evidence type="ECO:0000256" key="1">
    <source>
        <dbReference type="SAM" id="Phobius"/>
    </source>
</evidence>
<keyword evidence="1" id="KW-0812">Transmembrane</keyword>
<keyword evidence="1" id="KW-1133">Transmembrane helix</keyword>
<dbReference type="EMBL" id="CP071504">
    <property type="protein sequence ID" value="QSX29122.1"/>
    <property type="molecule type" value="Genomic_DNA"/>
</dbReference>
<keyword evidence="1" id="KW-0472">Membrane</keyword>
<protein>
    <submittedName>
        <fullName evidence="2">Uncharacterized protein</fullName>
    </submittedName>
</protein>
<name>A0A974XIP1_9GAMM</name>
<evidence type="ECO:0000313" key="3">
    <source>
        <dbReference type="Proteomes" id="UP000663281"/>
    </source>
</evidence>
<dbReference type="Proteomes" id="UP000663281">
    <property type="component" value="Chromosome"/>
</dbReference>
<dbReference type="RefSeq" id="WP_207320436.1">
    <property type="nucleotide sequence ID" value="NZ_CP071501.1"/>
</dbReference>
<sequence length="110" mass="12896">MDKPLFFLSREAEKKFRLTAMLICVFIMVVDYYFGNLFTNTAVLLYAVFMVPALLLTRAVQVRYFFHTQSPIIAFRIFSCMLMLLLLIIWGYSILDYNFNPPVFPGDMVK</sequence>
<dbReference type="KEGG" id="scyp:JYB88_12840"/>
<feature type="transmembrane region" description="Helical" evidence="1">
    <location>
        <begin position="16"/>
        <end position="35"/>
    </location>
</feature>
<evidence type="ECO:0000313" key="2">
    <source>
        <dbReference type="EMBL" id="QSX29122.1"/>
    </source>
</evidence>
<feature type="transmembrane region" description="Helical" evidence="1">
    <location>
        <begin position="41"/>
        <end position="60"/>
    </location>
</feature>
<proteinExistence type="predicted"/>
<gene>
    <name evidence="2" type="ORF">JYB88_12840</name>
</gene>
<dbReference type="AlphaFoldDB" id="A0A974XIP1"/>
<keyword evidence="3" id="KW-1185">Reference proteome</keyword>
<accession>A0A974XIP1</accession>
<feature type="transmembrane region" description="Helical" evidence="1">
    <location>
        <begin position="72"/>
        <end position="95"/>
    </location>
</feature>
<reference evidence="2 3" key="1">
    <citation type="submission" date="2021-03" db="EMBL/GenBank/DDBJ databases">
        <title>Novel species identification of genus Shewanella.</title>
        <authorList>
            <person name="Liu G."/>
            <person name="Zhang Q."/>
        </authorList>
    </citation>
    <scope>NUCLEOTIDE SEQUENCE [LARGE SCALE GENOMIC DNA]</scope>
    <source>
        <strain evidence="2 3">FJAT-53726</strain>
    </source>
</reference>
<organism evidence="2 3">
    <name type="scientific">Shewanella cyperi</name>
    <dbReference type="NCBI Taxonomy" id="2814292"/>
    <lineage>
        <taxon>Bacteria</taxon>
        <taxon>Pseudomonadati</taxon>
        <taxon>Pseudomonadota</taxon>
        <taxon>Gammaproteobacteria</taxon>
        <taxon>Alteromonadales</taxon>
        <taxon>Shewanellaceae</taxon>
        <taxon>Shewanella</taxon>
    </lineage>
</organism>